<evidence type="ECO:0000313" key="24">
    <source>
        <dbReference type="Proteomes" id="UP000327013"/>
    </source>
</evidence>
<keyword evidence="9" id="KW-0735">Signal-anchor</keyword>
<evidence type="ECO:0000256" key="3">
    <source>
        <dbReference type="ARBA" id="ARBA00004987"/>
    </source>
</evidence>
<evidence type="ECO:0000256" key="18">
    <source>
        <dbReference type="ARBA" id="ARBA00041599"/>
    </source>
</evidence>
<evidence type="ECO:0000256" key="2">
    <source>
        <dbReference type="ARBA" id="ARBA00004401"/>
    </source>
</evidence>
<sequence>MPPQSYHRTDPIHHRRSYDVNDTDLDDFDPLHDRSADDSDGGYETPSDNKYLLRSLSQSHTNGRSHDRLLADEKRKGLCSRFFILLFRSLRQCLAHIRRRWLLVIVLTCALLGLLRLRSRGENRPTSMDGHSPPWYPSPRGGTSKTWEESYQKAEQMVQKMTLTEKVNITTGTGWMNGLCVGNTGPATNVGFPSLCLQDGPLGLRFADNVTAGPAGITVGSTWNKDLMHKRGRMLGLEAKLKGINVLLGPSVGPIGRTPLGGRNWEGFGIDPVLQATAAVETIQGIQAEGIMATIKHFVGNEQEHFRRPDEWGLPQALSSNMADRTLHELYAWPFADSVRAGVASVMCSYQQVNNSHACQNSKLLNGILKDELGFQGFVQSDWLAQRSGVASALAGLDMNMPGDGAVWADGDSFWGSKLTMAALNGSLPMERLNDMATRVVAAWYKLGQDDEYYWHRPPPEGDGGPNFSSWTNEGYGLIHAGSDDEATALVNRWVNAMDVGGFSHSSLARRIAAEGIVLLKNDREMLPLSRNGYSQSSEPTKKAGRKVHVGVFGHDAITNPDGMNSCIDRGCNKGTLAMGWGSGTVELPYLVSPLDGLRSVLHEDAVDLSLWSTNESPATTHMDLLGKQDLCIVFVNVDSGEGYLKVEDIEGDRNDLKLDHDGERLIEDVASNCGRDRKSADRVSERDEKATGDTIVVIHSVGPVSLESFIDKPSVRAVVWANLPGQESGTSLVDVLFGDLNPSGHLPYTIGKSLDDYGPAGKILKHTPDPIPQQDFEEGIFVDYKWFDAHAIAPRYEFGYGLSYTTFEIRNLVVESTLHTPDDRPPPTPGPRPADECSPPDYSRDSVPHDPVDAVFPAGWRKLKNYVYPYIDSVRDIKRGKYPFPVNDGKEISSPAGGREGGHPELWDVLVRVTFEVSNTGSRSGQVVPQLYVVFPEEVYETYHENSSTGGDDAVKQEKINFPPRQLRGFTKIHLAGQAESTASEATGESRTVMLDLTRRDLSYWSVRQQNWVIPDGRFGIEVGLSSRDLRSKRWSNLESRTCTLERLDHVRPCCEEHSIYRQGRALESDAGTLSAAGLAHLRLRIYKSVVGIQVGLPVGLLVRLLVRPLMGCMQRTCKHRIIYNPFGVSYLTLAVGPPRGAILIGMRVGMSAREHPAGNHSLRTRLDSQAITSCSTTEVALPFRQGLER</sequence>
<evidence type="ECO:0000256" key="8">
    <source>
        <dbReference type="ARBA" id="ARBA00022801"/>
    </source>
</evidence>
<dbReference type="SUPFAM" id="SSF51445">
    <property type="entry name" value="(Trans)glycosidases"/>
    <property type="match status" value="1"/>
</dbReference>
<evidence type="ECO:0000259" key="22">
    <source>
        <dbReference type="SMART" id="SM01217"/>
    </source>
</evidence>
<keyword evidence="24" id="KW-1185">Reference proteome</keyword>
<evidence type="ECO:0000256" key="5">
    <source>
        <dbReference type="ARBA" id="ARBA00012744"/>
    </source>
</evidence>
<proteinExistence type="inferred from homology"/>
<dbReference type="InterPro" id="IPR036962">
    <property type="entry name" value="Glyco_hydro_3_N_sf"/>
</dbReference>
<dbReference type="Gene3D" id="2.60.40.10">
    <property type="entry name" value="Immunoglobulins"/>
    <property type="match status" value="1"/>
</dbReference>
<comment type="catalytic activity">
    <reaction evidence="1">
        <text>Hydrolysis of terminal, non-reducing beta-D-glucosyl residues with release of beta-D-glucose.</text>
        <dbReference type="EC" id="3.2.1.21"/>
    </reaction>
</comment>
<dbReference type="FunFam" id="3.20.20.300:FF:000002">
    <property type="entry name" value="Probable beta-glucosidase"/>
    <property type="match status" value="1"/>
</dbReference>
<dbReference type="PANTHER" id="PTHR42715:SF20">
    <property type="entry name" value="BETA-GLUCOSIDASE E-RELATED"/>
    <property type="match status" value="1"/>
</dbReference>
<dbReference type="OrthoDB" id="509197at2759"/>
<gene>
    <name evidence="23" type="ORF">FH972_021318</name>
</gene>
<comment type="subcellular location">
    <subcellularLocation>
        <location evidence="2">Cell membrane</location>
        <topology evidence="2">Single-pass type II membrane protein</topology>
    </subcellularLocation>
</comment>
<keyword evidence="13" id="KW-0326">Glycosidase</keyword>
<dbReference type="Pfam" id="PF01915">
    <property type="entry name" value="Glyco_hydro_3_C"/>
    <property type="match status" value="1"/>
</dbReference>
<dbReference type="PRINTS" id="PR00133">
    <property type="entry name" value="GLHYDRLASE3"/>
</dbReference>
<evidence type="ECO:0000256" key="16">
    <source>
        <dbReference type="ARBA" id="ARBA00039576"/>
    </source>
</evidence>
<dbReference type="InterPro" id="IPR036881">
    <property type="entry name" value="Glyco_hydro_3_C_sf"/>
</dbReference>
<evidence type="ECO:0000256" key="21">
    <source>
        <dbReference type="SAM" id="Phobius"/>
    </source>
</evidence>
<evidence type="ECO:0000256" key="15">
    <source>
        <dbReference type="ARBA" id="ARBA00024983"/>
    </source>
</evidence>
<keyword evidence="7 21" id="KW-0812">Transmembrane</keyword>
<dbReference type="Pfam" id="PF14310">
    <property type="entry name" value="Fn3-like"/>
    <property type="match status" value="1"/>
</dbReference>
<dbReference type="GO" id="GO:0005886">
    <property type="term" value="C:plasma membrane"/>
    <property type="evidence" value="ECO:0007669"/>
    <property type="project" value="UniProtKB-SubCell"/>
</dbReference>
<protein>
    <recommendedName>
        <fullName evidence="16">Probable beta-glucosidase E</fullName>
        <ecNumber evidence="5">3.2.1.21</ecNumber>
    </recommendedName>
    <alternativeName>
        <fullName evidence="17">Beta-D-glucoside glucohydrolase E</fullName>
    </alternativeName>
    <alternativeName>
        <fullName evidence="18">Cellobiase E</fullName>
    </alternativeName>
    <alternativeName>
        <fullName evidence="19">Gentiobiase E</fullName>
    </alternativeName>
</protein>
<evidence type="ECO:0000256" key="14">
    <source>
        <dbReference type="ARBA" id="ARBA00023326"/>
    </source>
</evidence>
<feature type="region of interest" description="Disordered" evidence="20">
    <location>
        <begin position="819"/>
        <end position="849"/>
    </location>
</feature>
<dbReference type="FunFam" id="3.40.50.1700:FF:000003">
    <property type="entry name" value="Probable beta-glucosidase"/>
    <property type="match status" value="1"/>
</dbReference>
<evidence type="ECO:0000313" key="23">
    <source>
        <dbReference type="EMBL" id="KAB8337014.1"/>
    </source>
</evidence>
<dbReference type="GO" id="GO:0009251">
    <property type="term" value="P:glucan catabolic process"/>
    <property type="evidence" value="ECO:0007669"/>
    <property type="project" value="TreeGrafter"/>
</dbReference>
<dbReference type="InterPro" id="IPR026891">
    <property type="entry name" value="Fn3-like"/>
</dbReference>
<evidence type="ECO:0000256" key="20">
    <source>
        <dbReference type="SAM" id="MobiDB-lite"/>
    </source>
</evidence>
<evidence type="ECO:0000256" key="12">
    <source>
        <dbReference type="ARBA" id="ARBA00023277"/>
    </source>
</evidence>
<evidence type="ECO:0000256" key="6">
    <source>
        <dbReference type="ARBA" id="ARBA00022475"/>
    </source>
</evidence>
<dbReference type="GO" id="GO:0008422">
    <property type="term" value="F:beta-glucosidase activity"/>
    <property type="evidence" value="ECO:0007669"/>
    <property type="project" value="UniProtKB-EC"/>
</dbReference>
<dbReference type="SMART" id="SM01217">
    <property type="entry name" value="Fn3_like"/>
    <property type="match status" value="1"/>
</dbReference>
<evidence type="ECO:0000256" key="13">
    <source>
        <dbReference type="ARBA" id="ARBA00023295"/>
    </source>
</evidence>
<comment type="function">
    <text evidence="15">Beta-glucosidases are one of a number of cellulolytic enzymes involved in the degradation of cellulosic biomass. Catalyzes the last step releasing glucose from the inhibitory cellobiose.</text>
</comment>
<dbReference type="InterPro" id="IPR017853">
    <property type="entry name" value="GH"/>
</dbReference>
<evidence type="ECO:0000256" key="19">
    <source>
        <dbReference type="ARBA" id="ARBA00041811"/>
    </source>
</evidence>
<dbReference type="SUPFAM" id="SSF52279">
    <property type="entry name" value="Beta-D-glucan exohydrolase, C-terminal domain"/>
    <property type="match status" value="1"/>
</dbReference>
<evidence type="ECO:0000256" key="9">
    <source>
        <dbReference type="ARBA" id="ARBA00022968"/>
    </source>
</evidence>
<dbReference type="Gene3D" id="3.20.20.300">
    <property type="entry name" value="Glycoside hydrolase, family 3, N-terminal domain"/>
    <property type="match status" value="1"/>
</dbReference>
<dbReference type="Proteomes" id="UP000327013">
    <property type="component" value="Unassembled WGS sequence"/>
</dbReference>
<dbReference type="EMBL" id="VIBQ01000009">
    <property type="protein sequence ID" value="KAB8337014.1"/>
    <property type="molecule type" value="Genomic_DNA"/>
</dbReference>
<name>A0A5N6KP76_9ROSI</name>
<keyword evidence="12" id="KW-0119">Carbohydrate metabolism</keyword>
<dbReference type="InterPro" id="IPR013783">
    <property type="entry name" value="Ig-like_fold"/>
</dbReference>
<reference evidence="23 24" key="1">
    <citation type="submission" date="2019-06" db="EMBL/GenBank/DDBJ databases">
        <title>A chromosomal-level reference genome of Carpinus fangiana (Coryloideae, Betulaceae).</title>
        <authorList>
            <person name="Yang X."/>
            <person name="Wang Z."/>
            <person name="Zhang L."/>
            <person name="Hao G."/>
            <person name="Liu J."/>
            <person name="Yang Y."/>
        </authorList>
    </citation>
    <scope>NUCLEOTIDE SEQUENCE [LARGE SCALE GENOMIC DNA]</scope>
    <source>
        <strain evidence="23">Cfa_2016G</strain>
        <tissue evidence="23">Leaf</tissue>
    </source>
</reference>
<feature type="transmembrane region" description="Helical" evidence="21">
    <location>
        <begin position="101"/>
        <end position="117"/>
    </location>
</feature>
<evidence type="ECO:0000256" key="1">
    <source>
        <dbReference type="ARBA" id="ARBA00000448"/>
    </source>
</evidence>
<dbReference type="PANTHER" id="PTHR42715">
    <property type="entry name" value="BETA-GLUCOSIDASE"/>
    <property type="match status" value="1"/>
</dbReference>
<evidence type="ECO:0000256" key="4">
    <source>
        <dbReference type="ARBA" id="ARBA00005336"/>
    </source>
</evidence>
<dbReference type="AlphaFoldDB" id="A0A5N6KP76"/>
<comment type="pathway">
    <text evidence="3">Glycan metabolism; cellulose degradation.</text>
</comment>
<evidence type="ECO:0000256" key="11">
    <source>
        <dbReference type="ARBA" id="ARBA00023136"/>
    </source>
</evidence>
<dbReference type="EC" id="3.2.1.21" evidence="5"/>
<evidence type="ECO:0000256" key="10">
    <source>
        <dbReference type="ARBA" id="ARBA00022989"/>
    </source>
</evidence>
<organism evidence="23 24">
    <name type="scientific">Carpinus fangiana</name>
    <dbReference type="NCBI Taxonomy" id="176857"/>
    <lineage>
        <taxon>Eukaryota</taxon>
        <taxon>Viridiplantae</taxon>
        <taxon>Streptophyta</taxon>
        <taxon>Embryophyta</taxon>
        <taxon>Tracheophyta</taxon>
        <taxon>Spermatophyta</taxon>
        <taxon>Magnoliopsida</taxon>
        <taxon>eudicotyledons</taxon>
        <taxon>Gunneridae</taxon>
        <taxon>Pentapetalae</taxon>
        <taxon>rosids</taxon>
        <taxon>fabids</taxon>
        <taxon>Fagales</taxon>
        <taxon>Betulaceae</taxon>
        <taxon>Carpinus</taxon>
    </lineage>
</organism>
<comment type="caution">
    <text evidence="23">The sequence shown here is derived from an EMBL/GenBank/DDBJ whole genome shotgun (WGS) entry which is preliminary data.</text>
</comment>
<keyword evidence="14" id="KW-0624">Polysaccharide degradation</keyword>
<dbReference type="InterPro" id="IPR002772">
    <property type="entry name" value="Glyco_hydro_3_C"/>
</dbReference>
<dbReference type="InterPro" id="IPR050288">
    <property type="entry name" value="Cellulose_deg_GH3"/>
</dbReference>
<dbReference type="Gene3D" id="3.40.50.1700">
    <property type="entry name" value="Glycoside hydrolase family 3 C-terminal domain"/>
    <property type="match status" value="1"/>
</dbReference>
<keyword evidence="11 21" id="KW-0472">Membrane</keyword>
<feature type="domain" description="Fibronectin type III-like" evidence="22">
    <location>
        <begin position="928"/>
        <end position="1028"/>
    </location>
</feature>
<dbReference type="Pfam" id="PF00933">
    <property type="entry name" value="Glyco_hydro_3"/>
    <property type="match status" value="1"/>
</dbReference>
<evidence type="ECO:0000256" key="17">
    <source>
        <dbReference type="ARBA" id="ARBA00041269"/>
    </source>
</evidence>
<keyword evidence="8" id="KW-0378">Hydrolase</keyword>
<feature type="region of interest" description="Disordered" evidence="20">
    <location>
        <begin position="1"/>
        <end position="49"/>
    </location>
</feature>
<dbReference type="InterPro" id="IPR001764">
    <property type="entry name" value="Glyco_hydro_3_N"/>
</dbReference>
<evidence type="ECO:0000256" key="7">
    <source>
        <dbReference type="ARBA" id="ARBA00022692"/>
    </source>
</evidence>
<feature type="region of interest" description="Disordered" evidence="20">
    <location>
        <begin position="122"/>
        <end position="146"/>
    </location>
</feature>
<keyword evidence="10 21" id="KW-1133">Transmembrane helix</keyword>
<comment type="similarity">
    <text evidence="4">Belongs to the glycosyl hydrolase 3 family.</text>
</comment>
<accession>A0A5N6KP76</accession>
<keyword evidence="6" id="KW-1003">Cell membrane</keyword>